<evidence type="ECO:0000256" key="5">
    <source>
        <dbReference type="ARBA" id="ARBA00022729"/>
    </source>
</evidence>
<keyword evidence="5 12" id="KW-0732">Signal</keyword>
<dbReference type="FunFam" id="2.40.70.10:FF:000058">
    <property type="entry name" value="ASpartyl Protease"/>
    <property type="match status" value="1"/>
</dbReference>
<dbReference type="PROSITE" id="PS51767">
    <property type="entry name" value="PEPTIDASE_A1"/>
    <property type="match status" value="1"/>
</dbReference>
<protein>
    <submittedName>
        <fullName evidence="15">Peptidase A1 domain-containing protein</fullName>
    </submittedName>
</protein>
<keyword evidence="7" id="KW-0378">Hydrolase</keyword>
<keyword evidence="8 11" id="KW-1015">Disulfide bond</keyword>
<dbReference type="Gene3D" id="2.40.70.10">
    <property type="entry name" value="Acid Proteases"/>
    <property type="match status" value="2"/>
</dbReference>
<dbReference type="InterPro" id="IPR021109">
    <property type="entry name" value="Peptidase_aspartic_dom_sf"/>
</dbReference>
<keyword evidence="4" id="KW-0645">Protease</keyword>
<dbReference type="GO" id="GO:0005576">
    <property type="term" value="C:extracellular region"/>
    <property type="evidence" value="ECO:0007669"/>
    <property type="project" value="UniProtKB-SubCell"/>
</dbReference>
<evidence type="ECO:0000256" key="2">
    <source>
        <dbReference type="ARBA" id="ARBA00007447"/>
    </source>
</evidence>
<feature type="signal peptide" evidence="12">
    <location>
        <begin position="1"/>
        <end position="21"/>
    </location>
</feature>
<dbReference type="AlphaFoldDB" id="A0A0N5AT66"/>
<dbReference type="STRING" id="451379.A0A0N5AT66"/>
<dbReference type="Pfam" id="PF00026">
    <property type="entry name" value="Asp"/>
    <property type="match status" value="1"/>
</dbReference>
<feature type="active site" evidence="10">
    <location>
        <position position="138"/>
    </location>
</feature>
<dbReference type="GO" id="GO:0005764">
    <property type="term" value="C:lysosome"/>
    <property type="evidence" value="ECO:0007669"/>
    <property type="project" value="TreeGrafter"/>
</dbReference>
<evidence type="ECO:0000256" key="7">
    <source>
        <dbReference type="ARBA" id="ARBA00022801"/>
    </source>
</evidence>
<comment type="subcellular location">
    <subcellularLocation>
        <location evidence="1">Secreted</location>
    </subcellularLocation>
</comment>
<evidence type="ECO:0000256" key="6">
    <source>
        <dbReference type="ARBA" id="ARBA00022750"/>
    </source>
</evidence>
<feature type="disulfide bond" evidence="11">
    <location>
        <begin position="359"/>
        <end position="395"/>
    </location>
</feature>
<accession>A0A0N5AT66</accession>
<evidence type="ECO:0000256" key="10">
    <source>
        <dbReference type="PIRSR" id="PIRSR601461-1"/>
    </source>
</evidence>
<evidence type="ECO:0000256" key="12">
    <source>
        <dbReference type="SAM" id="SignalP"/>
    </source>
</evidence>
<dbReference type="InterPro" id="IPR001461">
    <property type="entry name" value="Aspartic_peptidase_A1"/>
</dbReference>
<evidence type="ECO:0000256" key="1">
    <source>
        <dbReference type="ARBA" id="ARBA00004613"/>
    </source>
</evidence>
<keyword evidence="3" id="KW-0964">Secreted</keyword>
<evidence type="ECO:0000256" key="8">
    <source>
        <dbReference type="ARBA" id="ARBA00023157"/>
    </source>
</evidence>
<organism evidence="14 15">
    <name type="scientific">Syphacia muris</name>
    <dbReference type="NCBI Taxonomy" id="451379"/>
    <lineage>
        <taxon>Eukaryota</taxon>
        <taxon>Metazoa</taxon>
        <taxon>Ecdysozoa</taxon>
        <taxon>Nematoda</taxon>
        <taxon>Chromadorea</taxon>
        <taxon>Rhabditida</taxon>
        <taxon>Spirurina</taxon>
        <taxon>Oxyuridomorpha</taxon>
        <taxon>Oxyuroidea</taxon>
        <taxon>Oxyuridae</taxon>
        <taxon>Syphacia</taxon>
    </lineage>
</organism>
<dbReference type="InterPro" id="IPR033121">
    <property type="entry name" value="PEPTIDASE_A1"/>
</dbReference>
<evidence type="ECO:0000313" key="14">
    <source>
        <dbReference type="Proteomes" id="UP000046393"/>
    </source>
</evidence>
<feature type="chain" id="PRO_5007419335" evidence="12">
    <location>
        <begin position="22"/>
        <end position="452"/>
    </location>
</feature>
<comment type="similarity">
    <text evidence="2">Belongs to the peptidase A1 family.</text>
</comment>
<dbReference type="PANTHER" id="PTHR47966">
    <property type="entry name" value="BETA-SITE APP-CLEAVING ENZYME, ISOFORM A-RELATED"/>
    <property type="match status" value="1"/>
</dbReference>
<dbReference type="WBParaSite" id="SMUV_0000801001-mRNA-1">
    <property type="protein sequence ID" value="SMUV_0000801001-mRNA-1"/>
    <property type="gene ID" value="SMUV_0000801001"/>
</dbReference>
<evidence type="ECO:0000256" key="3">
    <source>
        <dbReference type="ARBA" id="ARBA00022525"/>
    </source>
</evidence>
<feature type="domain" description="Peptidase A1" evidence="13">
    <location>
        <begin position="105"/>
        <end position="435"/>
    </location>
</feature>
<keyword evidence="6" id="KW-0064">Aspartyl protease</keyword>
<proteinExistence type="inferred from homology"/>
<dbReference type="GO" id="GO:0004190">
    <property type="term" value="F:aspartic-type endopeptidase activity"/>
    <property type="evidence" value="ECO:0007669"/>
    <property type="project" value="UniProtKB-KW"/>
</dbReference>
<evidence type="ECO:0000259" key="13">
    <source>
        <dbReference type="PROSITE" id="PS51767"/>
    </source>
</evidence>
<dbReference type="PANTHER" id="PTHR47966:SF8">
    <property type="entry name" value="ASPARTIC PROTEASE 1-RELATED"/>
    <property type="match status" value="1"/>
</dbReference>
<keyword evidence="14" id="KW-1185">Reference proteome</keyword>
<evidence type="ECO:0000256" key="9">
    <source>
        <dbReference type="ARBA" id="ARBA00023180"/>
    </source>
</evidence>
<dbReference type="Proteomes" id="UP000046393">
    <property type="component" value="Unplaced"/>
</dbReference>
<sequence>MKKMRLTVLVVILVALAQAHANVFRAKTIRTQSLRQRLLSLSLLCLKQSLKQLSVAKKLSAVSDSVTIFKGFISRNGKWRSFLKEQKLLREFGSSGLVDYFDDFYILNLTLGTPLAAAQASIFKKDVFLAQWFNVVPDTGSSTVWVTSAFCGSPACLGVYGYPKQRFNTSLSSTYNKTNYIFHLQYGSGSSTGIIGTDFASLTYPKQKFGVAFSIATVFGYQPVDGIFGLGWPSLTSSDTVPPMQNILPQLDLPLFTVFFKRNYKYSETPHDGGQITFGALDNEHCSSDIYYVKLSSKSYWQFILDGVSIGNYTLMEKQIAISDTGTSWIAAPDGAVEKVAVAAGATYNEKDEIYLIDCEKQTSAPNITLFINGTKFYIPASEYIIDLNLESKKCVVTMFPIIFMGFGPQWILGATMIRSYCQIYDIGNAQLGFAKAIQEPSTFSNTQTVTA</sequence>
<dbReference type="PRINTS" id="PR00792">
    <property type="entry name" value="PEPSIN"/>
</dbReference>
<evidence type="ECO:0000313" key="15">
    <source>
        <dbReference type="WBParaSite" id="SMUV_0000801001-mRNA-1"/>
    </source>
</evidence>
<keyword evidence="9" id="KW-0325">Glycoprotein</keyword>
<dbReference type="GO" id="GO:0006508">
    <property type="term" value="P:proteolysis"/>
    <property type="evidence" value="ECO:0007669"/>
    <property type="project" value="UniProtKB-KW"/>
</dbReference>
<feature type="active site" evidence="10">
    <location>
        <position position="324"/>
    </location>
</feature>
<reference evidence="15" key="1">
    <citation type="submission" date="2016-04" db="UniProtKB">
        <authorList>
            <consortium name="WormBaseParasite"/>
        </authorList>
    </citation>
    <scope>IDENTIFICATION</scope>
</reference>
<dbReference type="SUPFAM" id="SSF50630">
    <property type="entry name" value="Acid proteases"/>
    <property type="match status" value="1"/>
</dbReference>
<name>A0A0N5AT66_9BILA</name>
<evidence type="ECO:0000256" key="11">
    <source>
        <dbReference type="PIRSR" id="PIRSR601461-2"/>
    </source>
</evidence>
<evidence type="ECO:0000256" key="4">
    <source>
        <dbReference type="ARBA" id="ARBA00022670"/>
    </source>
</evidence>